<evidence type="ECO:0000256" key="3">
    <source>
        <dbReference type="SAM" id="SignalP"/>
    </source>
</evidence>
<name>A0A848BNF0_9FIRM</name>
<evidence type="ECO:0000256" key="1">
    <source>
        <dbReference type="ARBA" id="ARBA00010062"/>
    </source>
</evidence>
<proteinExistence type="inferred from homology"/>
<reference evidence="5 8" key="2">
    <citation type="submission" date="2024-10" db="EMBL/GenBank/DDBJ databases">
        <authorList>
            <person name="Sang B.-I."/>
            <person name="Prabhaharan D."/>
        </authorList>
    </citation>
    <scope>NUCLEOTIDE SEQUENCE [LARGE SCALE GENOMIC DNA]</scope>
    <source>
        <strain evidence="5 8">MH</strain>
    </source>
</reference>
<feature type="signal peptide" evidence="3">
    <location>
        <begin position="1"/>
        <end position="21"/>
    </location>
</feature>
<dbReference type="PROSITE" id="PS51257">
    <property type="entry name" value="PROKAR_LIPOPROTEIN"/>
    <property type="match status" value="1"/>
</dbReference>
<dbReference type="Gene3D" id="3.40.50.2300">
    <property type="match status" value="2"/>
</dbReference>
<dbReference type="InterPro" id="IPR028082">
    <property type="entry name" value="Peripla_BP_I"/>
</dbReference>
<feature type="domain" description="Leucine-binding protein" evidence="4">
    <location>
        <begin position="37"/>
        <end position="377"/>
    </location>
</feature>
<sequence>MKRISTLLAAGLCLLSLAFLASGCSKQAPQAVQRQEVLIGTNLSLTGPGEAYCRSTEQGVELARDILNEQGGLLGKEVNLVTVDNHGKADDAAMAVQQLSTRHVSAIIGPNMTACAAAVMQPAEALRIPVVSPACTDPDITVDAKSRQVYQYMFRATFIDPYQARAMGEYAMENLHVTRSAVLYNGESSYSKGLAEFYRSTIEARGGTVTAFVDLADHDGNLAAALDAVRQDPGQAVYVPLYDKKAREVIVLARSSGMTTPLLGADGWNGPALAKNVDPAYLTNLVYTDHYANDVHEKTAETFAERYYEKYGEWPDSYAALGYDSLMMIAEAIRRGNSDKPQQIAQELAKTIDFTGATGHIILDSNHDAIKAVFILTFWEGEPALLEKQPAVNIQ</sequence>
<protein>
    <submittedName>
        <fullName evidence="6">ABC transporter substrate-binding protein</fullName>
    </submittedName>
</protein>
<comment type="caution">
    <text evidence="6">The sequence shown here is derived from an EMBL/GenBank/DDBJ whole genome shotgun (WGS) entry which is preliminary data.</text>
</comment>
<reference evidence="6 7" key="1">
    <citation type="submission" date="2020-04" db="EMBL/GenBank/DDBJ databases">
        <authorList>
            <person name="Hitch T.C.A."/>
            <person name="Wylensek D."/>
            <person name="Clavel T."/>
        </authorList>
    </citation>
    <scope>NUCLEOTIDE SEQUENCE [LARGE SCALE GENOMIC DNA]</scope>
    <source>
        <strain evidence="6 7">Oil-RF-744-FAT-WT-6-1</strain>
    </source>
</reference>
<gene>
    <name evidence="5" type="ORF">ACGTZG_12880</name>
    <name evidence="6" type="ORF">HF872_04180</name>
</gene>
<dbReference type="InterPro" id="IPR028081">
    <property type="entry name" value="Leu-bd"/>
</dbReference>
<dbReference type="PANTHER" id="PTHR30483">
    <property type="entry name" value="LEUCINE-SPECIFIC-BINDING PROTEIN"/>
    <property type="match status" value="1"/>
</dbReference>
<dbReference type="SUPFAM" id="SSF53822">
    <property type="entry name" value="Periplasmic binding protein-like I"/>
    <property type="match status" value="1"/>
</dbReference>
<dbReference type="CDD" id="cd06347">
    <property type="entry name" value="PBP1_ABC_LivK_ligand_binding-like"/>
    <property type="match status" value="1"/>
</dbReference>
<evidence type="ECO:0000256" key="2">
    <source>
        <dbReference type="ARBA" id="ARBA00022729"/>
    </source>
</evidence>
<evidence type="ECO:0000259" key="4">
    <source>
        <dbReference type="Pfam" id="PF13458"/>
    </source>
</evidence>
<dbReference type="Proteomes" id="UP001605989">
    <property type="component" value="Unassembled WGS sequence"/>
</dbReference>
<evidence type="ECO:0000313" key="5">
    <source>
        <dbReference type="EMBL" id="MFG6274079.1"/>
    </source>
</evidence>
<dbReference type="EMBL" id="JBIEKR010000013">
    <property type="protein sequence ID" value="MFG6274079.1"/>
    <property type="molecule type" value="Genomic_DNA"/>
</dbReference>
<evidence type="ECO:0000313" key="8">
    <source>
        <dbReference type="Proteomes" id="UP001605989"/>
    </source>
</evidence>
<dbReference type="InterPro" id="IPR051010">
    <property type="entry name" value="BCAA_transport"/>
</dbReference>
<dbReference type="EMBL" id="JABAFG010000005">
    <property type="protein sequence ID" value="NME27821.1"/>
    <property type="molecule type" value="Genomic_DNA"/>
</dbReference>
<dbReference type="PANTHER" id="PTHR30483:SF6">
    <property type="entry name" value="PERIPLASMIC BINDING PROTEIN OF ABC TRANSPORTER FOR NATURAL AMINO ACIDS"/>
    <property type="match status" value="1"/>
</dbReference>
<evidence type="ECO:0000313" key="6">
    <source>
        <dbReference type="EMBL" id="NME27821.1"/>
    </source>
</evidence>
<keyword evidence="8" id="KW-1185">Reference proteome</keyword>
<dbReference type="Pfam" id="PF13458">
    <property type="entry name" value="Peripla_BP_6"/>
    <property type="match status" value="1"/>
</dbReference>
<dbReference type="OrthoDB" id="9783240at2"/>
<evidence type="ECO:0000313" key="7">
    <source>
        <dbReference type="Proteomes" id="UP000591071"/>
    </source>
</evidence>
<keyword evidence="2 3" id="KW-0732">Signal</keyword>
<feature type="chain" id="PRO_5038875985" evidence="3">
    <location>
        <begin position="22"/>
        <end position="395"/>
    </location>
</feature>
<accession>A0A848BNF0</accession>
<organism evidence="6 7">
    <name type="scientific">Megasphaera hexanoica</name>
    <dbReference type="NCBI Taxonomy" id="1675036"/>
    <lineage>
        <taxon>Bacteria</taxon>
        <taxon>Bacillati</taxon>
        <taxon>Bacillota</taxon>
        <taxon>Negativicutes</taxon>
        <taxon>Veillonellales</taxon>
        <taxon>Veillonellaceae</taxon>
        <taxon>Megasphaera</taxon>
    </lineage>
</organism>
<dbReference type="AlphaFoldDB" id="A0A848BNF0"/>
<comment type="similarity">
    <text evidence="1">Belongs to the leucine-binding protein family.</text>
</comment>
<dbReference type="RefSeq" id="WP_075582468.1">
    <property type="nucleotide sequence ID" value="NZ_CP011940.1"/>
</dbReference>
<dbReference type="Proteomes" id="UP000591071">
    <property type="component" value="Unassembled WGS sequence"/>
</dbReference>